<evidence type="ECO:0000313" key="3">
    <source>
        <dbReference type="EMBL" id="KAK2154871.1"/>
    </source>
</evidence>
<protein>
    <submittedName>
        <fullName evidence="3">Uncharacterized protein</fullName>
    </submittedName>
</protein>
<keyword evidence="2" id="KW-0812">Transmembrane</keyword>
<feature type="transmembrane region" description="Helical" evidence="2">
    <location>
        <begin position="256"/>
        <end position="280"/>
    </location>
</feature>
<keyword evidence="2" id="KW-0472">Membrane</keyword>
<organism evidence="3 4">
    <name type="scientific">Paralvinella palmiformis</name>
    <dbReference type="NCBI Taxonomy" id="53620"/>
    <lineage>
        <taxon>Eukaryota</taxon>
        <taxon>Metazoa</taxon>
        <taxon>Spiralia</taxon>
        <taxon>Lophotrochozoa</taxon>
        <taxon>Annelida</taxon>
        <taxon>Polychaeta</taxon>
        <taxon>Sedentaria</taxon>
        <taxon>Canalipalpata</taxon>
        <taxon>Terebellida</taxon>
        <taxon>Terebelliformia</taxon>
        <taxon>Alvinellidae</taxon>
        <taxon>Paralvinella</taxon>
    </lineage>
</organism>
<gene>
    <name evidence="3" type="ORF">LSH36_255g03074</name>
</gene>
<keyword evidence="4" id="KW-1185">Reference proteome</keyword>
<dbReference type="EMBL" id="JAODUP010000255">
    <property type="protein sequence ID" value="KAK2154871.1"/>
    <property type="molecule type" value="Genomic_DNA"/>
</dbReference>
<evidence type="ECO:0000313" key="4">
    <source>
        <dbReference type="Proteomes" id="UP001208570"/>
    </source>
</evidence>
<feature type="compositionally biased region" description="Low complexity" evidence="1">
    <location>
        <begin position="1"/>
        <end position="19"/>
    </location>
</feature>
<evidence type="ECO:0000256" key="2">
    <source>
        <dbReference type="SAM" id="Phobius"/>
    </source>
</evidence>
<keyword evidence="2" id="KW-1133">Transmembrane helix</keyword>
<accession>A0AAD9N4M7</accession>
<feature type="region of interest" description="Disordered" evidence="1">
    <location>
        <begin position="294"/>
        <end position="317"/>
    </location>
</feature>
<feature type="compositionally biased region" description="Acidic residues" evidence="1">
    <location>
        <begin position="303"/>
        <end position="317"/>
    </location>
</feature>
<feature type="region of interest" description="Disordered" evidence="1">
    <location>
        <begin position="1"/>
        <end position="29"/>
    </location>
</feature>
<reference evidence="3" key="1">
    <citation type="journal article" date="2023" name="Mol. Biol. Evol.">
        <title>Third-Generation Sequencing Reveals the Adaptive Role of the Epigenome in Three Deep-Sea Polychaetes.</title>
        <authorList>
            <person name="Perez M."/>
            <person name="Aroh O."/>
            <person name="Sun Y."/>
            <person name="Lan Y."/>
            <person name="Juniper S.K."/>
            <person name="Young C.R."/>
            <person name="Angers B."/>
            <person name="Qian P.Y."/>
        </authorList>
    </citation>
    <scope>NUCLEOTIDE SEQUENCE</scope>
    <source>
        <strain evidence="3">P08H-3</strain>
    </source>
</reference>
<name>A0AAD9N4M7_9ANNE</name>
<proteinExistence type="predicted"/>
<sequence>MTSASMTTTIQSTISTSSTPRMTTIPKIPQTNTVTSTTGVITMGNLPTTTTFTNISTTSTIEATSVVGGISERTTSAISDATRTTDTELTLSNNTTSDSKSTEYDVTMARTISHDDFDENEGLYEGVSSTTISESFTNLDSKSSYKKDPNNVYVTSHGDVFPKFETTTTNYNRNMDVSTDLVDNTRYSDDDMDTMTDQSSSKRFLEDIGISTRVKVTPLTWIKNGSLLPTKDMPFNSTTIRTFLSKSPANRNRQRATFVGLVSGISIVVIVIVAVIVVFARWLHNQNALDQEEEEIASVPYPEENELSDGDLDGTKV</sequence>
<dbReference type="AlphaFoldDB" id="A0AAD9N4M7"/>
<dbReference type="Proteomes" id="UP001208570">
    <property type="component" value="Unassembled WGS sequence"/>
</dbReference>
<evidence type="ECO:0000256" key="1">
    <source>
        <dbReference type="SAM" id="MobiDB-lite"/>
    </source>
</evidence>
<comment type="caution">
    <text evidence="3">The sequence shown here is derived from an EMBL/GenBank/DDBJ whole genome shotgun (WGS) entry which is preliminary data.</text>
</comment>